<evidence type="ECO:0000256" key="1">
    <source>
        <dbReference type="SAM" id="MobiDB-lite"/>
    </source>
</evidence>
<feature type="region of interest" description="Disordered" evidence="1">
    <location>
        <begin position="65"/>
        <end position="86"/>
    </location>
</feature>
<evidence type="ECO:0000313" key="2">
    <source>
        <dbReference type="EMBL" id="EFA86642.1"/>
    </source>
</evidence>
<name>D3AWG9_HETP5</name>
<dbReference type="InterPro" id="IPR023799">
    <property type="entry name" value="RbfA_dom_sf"/>
</dbReference>
<feature type="compositionally biased region" description="Low complexity" evidence="1">
    <location>
        <begin position="431"/>
        <end position="447"/>
    </location>
</feature>
<proteinExistence type="predicted"/>
<dbReference type="Proteomes" id="UP000001396">
    <property type="component" value="Unassembled WGS sequence"/>
</dbReference>
<dbReference type="RefSeq" id="XP_020438747.1">
    <property type="nucleotide sequence ID" value="XM_020571473.1"/>
</dbReference>
<dbReference type="OMA" id="IKVNHIS"/>
<dbReference type="GeneID" id="31355977"/>
<evidence type="ECO:0000313" key="3">
    <source>
        <dbReference type="Proteomes" id="UP000001396"/>
    </source>
</evidence>
<keyword evidence="3" id="KW-1185">Reference proteome</keyword>
<dbReference type="AlphaFoldDB" id="D3AWG9"/>
<sequence>MYNILQRANKSLPLLNSSCNVGGGSSYSLFQSDILVNRNIISLRYYSSYSKTNRYNSNINNKYTYNTTNNSSSSSSSSSSKSKKKRLDDDLNWENVKIHTSLDPETLMELHKENQSTSIKSKINSRAERVDRTVDEMMNSKGGNVNKMIEQLEDDSDQSLKEPIKKKTFIRESYTYIPTTKNDEKFINDALKSDEFNEEITEESGWQEWDYGKKGVKTYDEEKTRKQDAAKHGLSLKDDGLLYFEKFAIPPQFESYFTNPNAPTNRTEKKYFRRLDEKLLASKESNPDDRIEKRKKQRKTVIDEDSEEHTVLQKKFSERILDLLNDSFLFDDNDGVVVNKSPMTPTFFKNKEQQEMEQLDSDEIVDPILAKANISLTKAKMSSDLRWVKVYWTRENTVDEQNKDNNDNNDMIEQYHKYQKNQDKIIQLMNDSNINNDNNNDSSNNNNNEKEEFNQLEESTTTTTEEYEIQDIISELSTTGAKKLILRKHKQDIPQPSIKTSSTLHKNNMVNVVGVKDTDGKSDASSINPEFSFGASNVVAASFEKVQLNVSIPTLHESLMEPTKMESLAANDNNEQDDEKSMEIDLHDELLELENQSMLQQQQAKKNRYEKVTDEQINARLVAHTPRLRLLISKNIKTRYVPNIYFLKDKQQRKMDVAIDLYDAVVVPELLRAANATKSLQSRRSEQLKNRFMGIFNDKSQSTNNNSNNNDEVDQADDMYMDESFANEILKEESELENIYTPVNIFTKKSTKSNNVYKTDLPIDNNNIDEQQATINHNNNDNTSDVKQHTNIDKIKSRFKDFNKSQF</sequence>
<dbReference type="FunCoup" id="D3AWG9">
    <property type="interactions" value="805"/>
</dbReference>
<feature type="compositionally biased region" description="Low complexity" evidence="1">
    <location>
        <begin position="65"/>
        <end position="80"/>
    </location>
</feature>
<accession>D3AWG9</accession>
<protein>
    <submittedName>
        <fullName evidence="2">Uncharacterized protein</fullName>
    </submittedName>
</protein>
<dbReference type="EMBL" id="ADBJ01000002">
    <property type="protein sequence ID" value="EFA86642.1"/>
    <property type="molecule type" value="Genomic_DNA"/>
</dbReference>
<comment type="caution">
    <text evidence="2">The sequence shown here is derived from an EMBL/GenBank/DDBJ whole genome shotgun (WGS) entry which is preliminary data.</text>
</comment>
<dbReference type="InParanoid" id="D3AWG9"/>
<dbReference type="SUPFAM" id="SSF89919">
    <property type="entry name" value="Ribosome-binding factor A, RbfA"/>
    <property type="match status" value="1"/>
</dbReference>
<reference evidence="2 3" key="1">
    <citation type="journal article" date="2011" name="Genome Res.">
        <title>Phylogeny-wide analysis of social amoeba genomes highlights ancient origins for complex intercellular communication.</title>
        <authorList>
            <person name="Heidel A.J."/>
            <person name="Lawal H.M."/>
            <person name="Felder M."/>
            <person name="Schilde C."/>
            <person name="Helps N.R."/>
            <person name="Tunggal B."/>
            <person name="Rivero F."/>
            <person name="John U."/>
            <person name="Schleicher M."/>
            <person name="Eichinger L."/>
            <person name="Platzer M."/>
            <person name="Noegel A.A."/>
            <person name="Schaap P."/>
            <person name="Gloeckner G."/>
        </authorList>
    </citation>
    <scope>NUCLEOTIDE SEQUENCE [LARGE SCALE GENOMIC DNA]</scope>
    <source>
        <strain evidence="3">ATCC 26659 / Pp 5 / PN500</strain>
    </source>
</reference>
<gene>
    <name evidence="2" type="ORF">PPL_00443</name>
</gene>
<feature type="region of interest" description="Disordered" evidence="1">
    <location>
        <begin position="431"/>
        <end position="467"/>
    </location>
</feature>
<organism evidence="2 3">
    <name type="scientific">Heterostelium pallidum (strain ATCC 26659 / Pp 5 / PN500)</name>
    <name type="common">Cellular slime mold</name>
    <name type="synonym">Polysphondylium pallidum</name>
    <dbReference type="NCBI Taxonomy" id="670386"/>
    <lineage>
        <taxon>Eukaryota</taxon>
        <taxon>Amoebozoa</taxon>
        <taxon>Evosea</taxon>
        <taxon>Eumycetozoa</taxon>
        <taxon>Dictyostelia</taxon>
        <taxon>Acytosteliales</taxon>
        <taxon>Acytosteliaceae</taxon>
        <taxon>Heterostelium</taxon>
    </lineage>
</organism>